<evidence type="ECO:0000313" key="2">
    <source>
        <dbReference type="EMBL" id="CAB1434374.1"/>
    </source>
</evidence>
<accession>A0A9N7YRR0</accession>
<proteinExistence type="predicted"/>
<feature type="compositionally biased region" description="Acidic residues" evidence="1">
    <location>
        <begin position="1"/>
        <end position="20"/>
    </location>
</feature>
<reference evidence="2" key="1">
    <citation type="submission" date="2020-03" db="EMBL/GenBank/DDBJ databases">
        <authorList>
            <person name="Weist P."/>
        </authorList>
    </citation>
    <scope>NUCLEOTIDE SEQUENCE</scope>
</reference>
<evidence type="ECO:0000313" key="3">
    <source>
        <dbReference type="Proteomes" id="UP001153269"/>
    </source>
</evidence>
<comment type="caution">
    <text evidence="2">The sequence shown here is derived from an EMBL/GenBank/DDBJ whole genome shotgun (WGS) entry which is preliminary data.</text>
</comment>
<protein>
    <submittedName>
        <fullName evidence="2">Uncharacterized protein</fullName>
    </submittedName>
</protein>
<gene>
    <name evidence="2" type="ORF">PLEPLA_LOCUS22421</name>
</gene>
<sequence length="106" mass="11641">MEKAAEDEEEEEEEEEEEDEVIQRSPLAVSLLPLSKDHQPAHLLLSVPEPGGPDGGAPPAAGQGVVVLSLPNTSRRSCADTGEKKQGHNSYYYPERKVTYRTELLL</sequence>
<dbReference type="Proteomes" id="UP001153269">
    <property type="component" value="Unassembled WGS sequence"/>
</dbReference>
<name>A0A9N7YRR0_PLEPL</name>
<dbReference type="EMBL" id="CADEAL010001657">
    <property type="protein sequence ID" value="CAB1434374.1"/>
    <property type="molecule type" value="Genomic_DNA"/>
</dbReference>
<feature type="region of interest" description="Disordered" evidence="1">
    <location>
        <begin position="43"/>
        <end position="64"/>
    </location>
</feature>
<keyword evidence="3" id="KW-1185">Reference proteome</keyword>
<dbReference type="AlphaFoldDB" id="A0A9N7YRR0"/>
<evidence type="ECO:0000256" key="1">
    <source>
        <dbReference type="SAM" id="MobiDB-lite"/>
    </source>
</evidence>
<organism evidence="2 3">
    <name type="scientific">Pleuronectes platessa</name>
    <name type="common">European plaice</name>
    <dbReference type="NCBI Taxonomy" id="8262"/>
    <lineage>
        <taxon>Eukaryota</taxon>
        <taxon>Metazoa</taxon>
        <taxon>Chordata</taxon>
        <taxon>Craniata</taxon>
        <taxon>Vertebrata</taxon>
        <taxon>Euteleostomi</taxon>
        <taxon>Actinopterygii</taxon>
        <taxon>Neopterygii</taxon>
        <taxon>Teleostei</taxon>
        <taxon>Neoteleostei</taxon>
        <taxon>Acanthomorphata</taxon>
        <taxon>Carangaria</taxon>
        <taxon>Pleuronectiformes</taxon>
        <taxon>Pleuronectoidei</taxon>
        <taxon>Pleuronectidae</taxon>
        <taxon>Pleuronectes</taxon>
    </lineage>
</organism>
<feature type="region of interest" description="Disordered" evidence="1">
    <location>
        <begin position="1"/>
        <end position="25"/>
    </location>
</feature>